<keyword evidence="7 14" id="KW-0812">Transmembrane</keyword>
<dbReference type="STRING" id="572480.Arnit_0146"/>
<comment type="subcellular location">
    <subcellularLocation>
        <location evidence="1 14">Cell membrane</location>
        <topology evidence="1 14">Multi-pass membrane protein</topology>
    </subcellularLocation>
</comment>
<evidence type="ECO:0000313" key="17">
    <source>
        <dbReference type="Proteomes" id="UP000000939"/>
    </source>
</evidence>
<evidence type="ECO:0000256" key="1">
    <source>
        <dbReference type="ARBA" id="ARBA00004651"/>
    </source>
</evidence>
<dbReference type="eggNOG" id="COG1981">
    <property type="taxonomic scope" value="Bacteria"/>
</dbReference>
<dbReference type="GO" id="GO:0005886">
    <property type="term" value="C:plasma membrane"/>
    <property type="evidence" value="ECO:0007669"/>
    <property type="project" value="UniProtKB-SubCell"/>
</dbReference>
<dbReference type="GO" id="GO:0046872">
    <property type="term" value="F:metal ion binding"/>
    <property type="evidence" value="ECO:0007669"/>
    <property type="project" value="UniProtKB-UniRule"/>
</dbReference>
<reference evidence="16 17" key="1">
    <citation type="journal article" date="2010" name="Stand. Genomic Sci.">
        <title>Complete genome sequence of Arcobacter nitrofigilis type strain (CI).</title>
        <authorList>
            <person name="Pati A."/>
            <person name="Gronow S."/>
            <person name="Lapidus A."/>
            <person name="Copeland A."/>
            <person name="Glavina Del Rio T."/>
            <person name="Nolan M."/>
            <person name="Lucas S."/>
            <person name="Tice H."/>
            <person name="Cheng J.F."/>
            <person name="Han C."/>
            <person name="Chertkov O."/>
            <person name="Bruce D."/>
            <person name="Tapia R."/>
            <person name="Goodwin L."/>
            <person name="Pitluck S."/>
            <person name="Liolios K."/>
            <person name="Ivanova N."/>
            <person name="Mavromatis K."/>
            <person name="Chen A."/>
            <person name="Palaniappan K."/>
            <person name="Land M."/>
            <person name="Hauser L."/>
            <person name="Chang Y.J."/>
            <person name="Jeffries C.D."/>
            <person name="Detter J.C."/>
            <person name="Rohde M."/>
            <person name="Goker M."/>
            <person name="Bristow J."/>
            <person name="Eisen J.A."/>
            <person name="Markowitz V."/>
            <person name="Hugenholtz P."/>
            <person name="Klenk H.P."/>
            <person name="Kyrpides N.C."/>
        </authorList>
    </citation>
    <scope>NUCLEOTIDE SEQUENCE [LARGE SCALE GENOMIC DNA]</scope>
    <source>
        <strain evidence="17">ATCC 33309 / DSM 7299 / CCUG 15893 / LMG 7604 / NCTC 12251 / CI</strain>
    </source>
</reference>
<evidence type="ECO:0000256" key="11">
    <source>
        <dbReference type="ARBA" id="ARBA00023004"/>
    </source>
</evidence>
<evidence type="ECO:0000256" key="6">
    <source>
        <dbReference type="ARBA" id="ARBA00022617"/>
    </source>
</evidence>
<dbReference type="EMBL" id="CP001999">
    <property type="protein sequence ID" value="ADG91813.1"/>
    <property type="molecule type" value="Genomic_DNA"/>
</dbReference>
<evidence type="ECO:0000256" key="8">
    <source>
        <dbReference type="ARBA" id="ARBA00022723"/>
    </source>
</evidence>
<comment type="function">
    <text evidence="14 15">Catalyzes the oxidation of protoporphyrinogen IX to protoporphyrin IX.</text>
</comment>
<dbReference type="OrthoDB" id="9800824at2"/>
<evidence type="ECO:0000256" key="5">
    <source>
        <dbReference type="ARBA" id="ARBA00022475"/>
    </source>
</evidence>
<comment type="cofactor">
    <cofactor evidence="14 15">
        <name>heme b</name>
        <dbReference type="ChEBI" id="CHEBI:60344"/>
    </cofactor>
    <text evidence="14 15">Binds 1 heme b (iron(II)-protoporphyrin IX) group per subunit.</text>
</comment>
<evidence type="ECO:0000256" key="13">
    <source>
        <dbReference type="ARBA" id="ARBA00048390"/>
    </source>
</evidence>
<dbReference type="KEGG" id="ant:Arnit_0146"/>
<accession>D5V480</accession>
<dbReference type="InterPro" id="IPR005265">
    <property type="entry name" value="HemJ-like"/>
</dbReference>
<keyword evidence="17" id="KW-1185">Reference proteome</keyword>
<comment type="catalytic activity">
    <reaction evidence="13 14 15">
        <text>protoporphyrinogen IX + 3 A = protoporphyrin IX + 3 AH2</text>
        <dbReference type="Rhea" id="RHEA:62000"/>
        <dbReference type="ChEBI" id="CHEBI:13193"/>
        <dbReference type="ChEBI" id="CHEBI:17499"/>
        <dbReference type="ChEBI" id="CHEBI:57306"/>
        <dbReference type="ChEBI" id="CHEBI:57307"/>
    </reaction>
</comment>
<dbReference type="GO" id="GO:0006782">
    <property type="term" value="P:protoporphyrinogen IX biosynthetic process"/>
    <property type="evidence" value="ECO:0007669"/>
    <property type="project" value="UniProtKB-UniRule"/>
</dbReference>
<dbReference type="Proteomes" id="UP000000939">
    <property type="component" value="Chromosome"/>
</dbReference>
<keyword evidence="12 14" id="KW-0472">Membrane</keyword>
<sequence>MEYYSWILAFHVISVLSWMAMLFYLPRLFVYHVENSDKKDFVDVVKIQEYKIYKYIGMPAMWTTIISGIAMIYLAPELFKSGAWLHAKLTVVFLLIIYSFSLEYFRKQLEENKCKRSGKFFRAYNEIPTLFAILIVTYVVVKVVSVTFTLAMVLLFAFIIYMIMKPKRVKNAQ</sequence>
<dbReference type="HOGENOM" id="CLU_125006_0_1_7"/>
<feature type="transmembrane region" description="Helical" evidence="14">
    <location>
        <begin position="6"/>
        <end position="31"/>
    </location>
</feature>
<dbReference type="PANTHER" id="PTHR40255:SF1">
    <property type="entry name" value="PROTOPORPHYRINOGEN IX OXIDASE"/>
    <property type="match status" value="1"/>
</dbReference>
<feature type="binding site" description="axial binding residue" evidence="14">
    <location>
        <position position="88"/>
    </location>
    <ligand>
        <name>heme</name>
        <dbReference type="ChEBI" id="CHEBI:30413"/>
    </ligand>
    <ligandPart>
        <name>Fe</name>
        <dbReference type="ChEBI" id="CHEBI:18248"/>
    </ligandPart>
</feature>
<evidence type="ECO:0000256" key="4">
    <source>
        <dbReference type="ARBA" id="ARBA00017504"/>
    </source>
</evidence>
<dbReference type="UniPathway" id="UPA00251">
    <property type="reaction ID" value="UER00324"/>
</dbReference>
<feature type="binding site" description="axial binding residue" evidence="14">
    <location>
        <position position="11"/>
    </location>
    <ligand>
        <name>heme</name>
        <dbReference type="ChEBI" id="CHEBI:30413"/>
    </ligand>
    <ligandPart>
        <name>Fe</name>
        <dbReference type="ChEBI" id="CHEBI:18248"/>
    </ligandPart>
</feature>
<keyword evidence="8 14" id="KW-0479">Metal-binding</keyword>
<organism evidence="16 17">
    <name type="scientific">Arcobacter nitrofigilis (strain ATCC 33309 / DSM 7299 / CCUG 15893 / LMG 7604 / NCTC 12251 / CI)</name>
    <name type="common">Campylobacter nitrofigilis</name>
    <dbReference type="NCBI Taxonomy" id="572480"/>
    <lineage>
        <taxon>Bacteria</taxon>
        <taxon>Pseudomonadati</taxon>
        <taxon>Campylobacterota</taxon>
        <taxon>Epsilonproteobacteria</taxon>
        <taxon>Campylobacterales</taxon>
        <taxon>Arcobacteraceae</taxon>
        <taxon>Arcobacter</taxon>
    </lineage>
</organism>
<feature type="transmembrane region" description="Helical" evidence="14">
    <location>
        <begin position="123"/>
        <end position="141"/>
    </location>
</feature>
<dbReference type="GO" id="GO:0070818">
    <property type="term" value="F:protoporphyrinogen oxidase activity"/>
    <property type="evidence" value="ECO:0007669"/>
    <property type="project" value="UniProtKB-UniRule"/>
</dbReference>
<feature type="transmembrane region" description="Helical" evidence="14">
    <location>
        <begin position="81"/>
        <end position="102"/>
    </location>
</feature>
<dbReference type="EC" id="1.3.99.-" evidence="14 15"/>
<keyword evidence="11 14" id="KW-0408">Iron</keyword>
<feature type="transmembrane region" description="Helical" evidence="14">
    <location>
        <begin position="147"/>
        <end position="164"/>
    </location>
</feature>
<evidence type="ECO:0000256" key="9">
    <source>
        <dbReference type="ARBA" id="ARBA00022989"/>
    </source>
</evidence>
<keyword evidence="5 14" id="KW-1003">Cell membrane</keyword>
<dbReference type="PIRSF" id="PIRSF004638">
    <property type="entry name" value="UCP004638"/>
    <property type="match status" value="1"/>
</dbReference>
<comment type="similarity">
    <text evidence="3 14 15">Belongs to the HemJ family.</text>
</comment>
<keyword evidence="9 14" id="KW-1133">Transmembrane helix</keyword>
<dbReference type="AlphaFoldDB" id="D5V480"/>
<gene>
    <name evidence="16" type="ordered locus">Arnit_0146</name>
</gene>
<dbReference type="NCBIfam" id="TIGR00701">
    <property type="entry name" value="protoporphyrinogen oxidase HemJ"/>
    <property type="match status" value="1"/>
</dbReference>
<keyword evidence="10 14" id="KW-0560">Oxidoreductase</keyword>
<evidence type="ECO:0000256" key="7">
    <source>
        <dbReference type="ARBA" id="ARBA00022692"/>
    </source>
</evidence>
<evidence type="ECO:0000256" key="2">
    <source>
        <dbReference type="ARBA" id="ARBA00005073"/>
    </source>
</evidence>
<dbReference type="RefSeq" id="WP_013133958.1">
    <property type="nucleotide sequence ID" value="NC_014166.1"/>
</dbReference>
<evidence type="ECO:0000313" key="16">
    <source>
        <dbReference type="EMBL" id="ADG91813.1"/>
    </source>
</evidence>
<dbReference type="PANTHER" id="PTHR40255">
    <property type="entry name" value="UPF0093 MEMBRANE PROTEIN SLR1790"/>
    <property type="match status" value="1"/>
</dbReference>
<evidence type="ECO:0000256" key="15">
    <source>
        <dbReference type="PIRNR" id="PIRNR004638"/>
    </source>
</evidence>
<feature type="transmembrane region" description="Helical" evidence="14">
    <location>
        <begin position="52"/>
        <end position="75"/>
    </location>
</feature>
<proteinExistence type="inferred from homology"/>
<evidence type="ECO:0000256" key="3">
    <source>
        <dbReference type="ARBA" id="ARBA00006501"/>
    </source>
</evidence>
<name>D5V480_ARCNC</name>
<comment type="pathway">
    <text evidence="2 14 15">Porphyrin-containing compound metabolism; protoporphyrin-IX biosynthesis; protoporphyrin-IX from protoporphyrinogen-IX: step 1/1.</text>
</comment>
<keyword evidence="6 14" id="KW-0349">Heme</keyword>
<comment type="subunit">
    <text evidence="14">Homodimer.</text>
</comment>
<evidence type="ECO:0000256" key="12">
    <source>
        <dbReference type="ARBA" id="ARBA00023136"/>
    </source>
</evidence>
<dbReference type="Pfam" id="PF03653">
    <property type="entry name" value="UPF0093"/>
    <property type="match status" value="1"/>
</dbReference>
<evidence type="ECO:0000256" key="10">
    <source>
        <dbReference type="ARBA" id="ARBA00023002"/>
    </source>
</evidence>
<evidence type="ECO:0000256" key="14">
    <source>
        <dbReference type="HAMAP-Rule" id="MF_02239"/>
    </source>
</evidence>
<dbReference type="HAMAP" id="MF_02239">
    <property type="entry name" value="HemJ"/>
    <property type="match status" value="1"/>
</dbReference>
<protein>
    <recommendedName>
        <fullName evidence="4 14">Protoporphyrinogen IX oxidase</fullName>
        <shortName evidence="14">PPO</shortName>
        <ecNumber evidence="14 15">1.3.99.-</ecNumber>
    </recommendedName>
</protein>